<dbReference type="PRINTS" id="PR00837">
    <property type="entry name" value="V5TPXLIKE"/>
</dbReference>
<dbReference type="Pfam" id="PF00188">
    <property type="entry name" value="CAP"/>
    <property type="match status" value="1"/>
</dbReference>
<proteinExistence type="predicted"/>
<name>A0A3G4ZQP4_9VIRU</name>
<dbReference type="EMBL" id="MK072015">
    <property type="protein sequence ID" value="AYV77195.1"/>
    <property type="molecule type" value="Genomic_DNA"/>
</dbReference>
<feature type="domain" description="SCP" evidence="1">
    <location>
        <begin position="23"/>
        <end position="189"/>
    </location>
</feature>
<accession>A0A3G4ZQP4</accession>
<dbReference type="PANTHER" id="PTHR10334">
    <property type="entry name" value="CYSTEINE-RICH SECRETORY PROTEIN-RELATED"/>
    <property type="match status" value="1"/>
</dbReference>
<evidence type="ECO:0000259" key="1">
    <source>
        <dbReference type="SMART" id="SM00198"/>
    </source>
</evidence>
<gene>
    <name evidence="2" type="ORF">Barrevirus18_9</name>
</gene>
<dbReference type="InterPro" id="IPR014044">
    <property type="entry name" value="CAP_dom"/>
</dbReference>
<dbReference type="InterPro" id="IPR035940">
    <property type="entry name" value="CAP_sf"/>
</dbReference>
<sequence length="196" mass="21914">MGNQKRNEAMTPLVTVPSLKNVWSDKQWLDAHNELRSQVGLSPLTWSTDLAKDAFEYANNGPTPDSYGNPSYPCDQGPGHSCKAATGSCLNKYSNYFCNSSNDSRFKNGDYQGENIGYACPYKSSNDATIMQQFIDEKKKYRYPTEPQESPGTGHYTQIVNQNVTKVGCGCSNCSDFGRLCVCRYDYLQRGDEVPY</sequence>
<protein>
    <submittedName>
        <fullName evidence="2">SCP-like extracellular protein domain</fullName>
    </submittedName>
</protein>
<dbReference type="CDD" id="cd05380">
    <property type="entry name" value="CAP_euk"/>
    <property type="match status" value="1"/>
</dbReference>
<organism evidence="2">
    <name type="scientific">Barrevirus sp</name>
    <dbReference type="NCBI Taxonomy" id="2487763"/>
    <lineage>
        <taxon>Viruses</taxon>
        <taxon>Varidnaviria</taxon>
        <taxon>Bamfordvirae</taxon>
        <taxon>Nucleocytoviricota</taxon>
        <taxon>Megaviricetes</taxon>
        <taxon>Imitervirales</taxon>
        <taxon>Mimiviridae</taxon>
        <taxon>Klosneuvirinae</taxon>
    </lineage>
</organism>
<evidence type="ECO:0000313" key="2">
    <source>
        <dbReference type="EMBL" id="AYV77195.1"/>
    </source>
</evidence>
<dbReference type="SUPFAM" id="SSF55797">
    <property type="entry name" value="PR-1-like"/>
    <property type="match status" value="1"/>
</dbReference>
<dbReference type="Gene3D" id="3.40.33.10">
    <property type="entry name" value="CAP"/>
    <property type="match status" value="1"/>
</dbReference>
<dbReference type="SMART" id="SM00198">
    <property type="entry name" value="SCP"/>
    <property type="match status" value="1"/>
</dbReference>
<dbReference type="InterPro" id="IPR001283">
    <property type="entry name" value="CRISP-related"/>
</dbReference>
<reference evidence="2" key="1">
    <citation type="submission" date="2018-10" db="EMBL/GenBank/DDBJ databases">
        <title>Hidden diversity of soil giant viruses.</title>
        <authorList>
            <person name="Schulz F."/>
            <person name="Alteio L."/>
            <person name="Goudeau D."/>
            <person name="Ryan E.M."/>
            <person name="Malmstrom R.R."/>
            <person name="Blanchard J."/>
            <person name="Woyke T."/>
        </authorList>
    </citation>
    <scope>NUCLEOTIDE SEQUENCE</scope>
    <source>
        <strain evidence="2">BAV1</strain>
    </source>
</reference>